<gene>
    <name evidence="1" type="ORF">GCK32_012005</name>
</gene>
<sequence length="282" mass="31982">MMNKEQITAPNDTQLPMGTPYESILGREIQMGKDYFFIEREFVISPIFDSHRCLTDPFVYIECLDLFRKKLISPSRSLESDKSSKGSFKSWKSISATYAFNELEMGDTWMKMIDEIQQTQGLTIEVLDRMAMTAIQMRKIAQVINQLTAVIQRRETLSKETRSKLATAITSALNAVVTMEISTVEVPYMYPFACEVDTAFEPAQSSFEYDGDILEQTNTPPMILHSLKATTNVEQRRAKVIQRTLECLGKKALPSPNRTDPAVPSDSVVALLLEQRQEGRTQ</sequence>
<reference evidence="1 2" key="1">
    <citation type="submission" date="2019-10" db="EMBL/GenBank/DDBJ databases">
        <title>Assembly and Annotation for the nematode Trichostrongylus colubriformis.</title>
        <authorList>
            <person name="Martin J."/>
        </authorList>
    </citation>
    <scope>NUCLEOTIDE SEQUENCE [LARGE SCALE GENOMIC DNA]</scope>
    <source>
        <strain evidence="1">G859</strain>
        <tissue evidence="1">Whole worm</tissue>
    </source>
</reference>
<evidence type="ECO:0000313" key="1">
    <source>
        <dbReference type="EMBL" id="KAK5968632.1"/>
    </source>
</evidence>
<comment type="caution">
    <text evidence="1">The sequence shown here is derived from an EMBL/GenBank/DDBJ whole genome shotgun (WGS) entry which is preliminary data.</text>
</comment>
<proteinExistence type="predicted"/>
<dbReference type="EMBL" id="WIXE01021158">
    <property type="protein sequence ID" value="KAK5968632.1"/>
    <property type="molecule type" value="Genomic_DNA"/>
</dbReference>
<dbReference type="AlphaFoldDB" id="A0AAN8EYL2"/>
<protein>
    <submittedName>
        <fullName evidence="1">Uncharacterized protein</fullName>
    </submittedName>
</protein>
<feature type="non-terminal residue" evidence="1">
    <location>
        <position position="282"/>
    </location>
</feature>
<accession>A0AAN8EYL2</accession>
<dbReference type="Proteomes" id="UP001331761">
    <property type="component" value="Unassembled WGS sequence"/>
</dbReference>
<evidence type="ECO:0000313" key="2">
    <source>
        <dbReference type="Proteomes" id="UP001331761"/>
    </source>
</evidence>
<organism evidence="1 2">
    <name type="scientific">Trichostrongylus colubriformis</name>
    <name type="common">Black scour worm</name>
    <dbReference type="NCBI Taxonomy" id="6319"/>
    <lineage>
        <taxon>Eukaryota</taxon>
        <taxon>Metazoa</taxon>
        <taxon>Ecdysozoa</taxon>
        <taxon>Nematoda</taxon>
        <taxon>Chromadorea</taxon>
        <taxon>Rhabditida</taxon>
        <taxon>Rhabditina</taxon>
        <taxon>Rhabditomorpha</taxon>
        <taxon>Strongyloidea</taxon>
        <taxon>Trichostrongylidae</taxon>
        <taxon>Trichostrongylus</taxon>
    </lineage>
</organism>
<keyword evidence="2" id="KW-1185">Reference proteome</keyword>
<name>A0AAN8EYL2_TRICO</name>